<name>A0AB34JFP9_PRYPA</name>
<evidence type="ECO:0000313" key="3">
    <source>
        <dbReference type="EMBL" id="KAL1520369.1"/>
    </source>
</evidence>
<comment type="caution">
    <text evidence="3">The sequence shown here is derived from an EMBL/GenBank/DDBJ whole genome shotgun (WGS) entry which is preliminary data.</text>
</comment>
<protein>
    <submittedName>
        <fullName evidence="3">Uncharacterized protein</fullName>
    </submittedName>
</protein>
<evidence type="ECO:0000313" key="4">
    <source>
        <dbReference type="Proteomes" id="UP001515480"/>
    </source>
</evidence>
<sequence length="141" mass="14987">MLALLLLSAASPRLSSTGFRAIVTSRRPVLCYAAALVLPAPPAAASLGYVDNAGVKSYSQVQRAWEKSAEMSQRDILMAARGAGKVDDPTRESAKSRKRRAMAACRDATYRSQGGAADEASCNARVLSGDLQFMLDVLDAH</sequence>
<accession>A0AB34JFP9</accession>
<keyword evidence="4" id="KW-1185">Reference proteome</keyword>
<feature type="chain" id="PRO_5044250891" evidence="2">
    <location>
        <begin position="17"/>
        <end position="141"/>
    </location>
</feature>
<dbReference type="EMBL" id="JBGBPQ010000008">
    <property type="protein sequence ID" value="KAL1520369.1"/>
    <property type="molecule type" value="Genomic_DNA"/>
</dbReference>
<reference evidence="3 4" key="1">
    <citation type="journal article" date="2024" name="Science">
        <title>Giant polyketide synthase enzymes in the biosynthesis of giant marine polyether toxins.</title>
        <authorList>
            <person name="Fallon T.R."/>
            <person name="Shende V.V."/>
            <person name="Wierzbicki I.H."/>
            <person name="Pendleton A.L."/>
            <person name="Watervoot N.F."/>
            <person name="Auber R.P."/>
            <person name="Gonzalez D.J."/>
            <person name="Wisecaver J.H."/>
            <person name="Moore B.S."/>
        </authorList>
    </citation>
    <scope>NUCLEOTIDE SEQUENCE [LARGE SCALE GENOMIC DNA]</scope>
    <source>
        <strain evidence="3 4">12B1</strain>
    </source>
</reference>
<evidence type="ECO:0000256" key="1">
    <source>
        <dbReference type="SAM" id="MobiDB-lite"/>
    </source>
</evidence>
<proteinExistence type="predicted"/>
<feature type="signal peptide" evidence="2">
    <location>
        <begin position="1"/>
        <end position="16"/>
    </location>
</feature>
<feature type="region of interest" description="Disordered" evidence="1">
    <location>
        <begin position="80"/>
        <end position="100"/>
    </location>
</feature>
<gene>
    <name evidence="3" type="ORF">AB1Y20_021956</name>
</gene>
<keyword evidence="2" id="KW-0732">Signal</keyword>
<organism evidence="3 4">
    <name type="scientific">Prymnesium parvum</name>
    <name type="common">Toxic golden alga</name>
    <dbReference type="NCBI Taxonomy" id="97485"/>
    <lineage>
        <taxon>Eukaryota</taxon>
        <taxon>Haptista</taxon>
        <taxon>Haptophyta</taxon>
        <taxon>Prymnesiophyceae</taxon>
        <taxon>Prymnesiales</taxon>
        <taxon>Prymnesiaceae</taxon>
        <taxon>Prymnesium</taxon>
    </lineage>
</organism>
<dbReference type="AlphaFoldDB" id="A0AB34JFP9"/>
<evidence type="ECO:0000256" key="2">
    <source>
        <dbReference type="SAM" id="SignalP"/>
    </source>
</evidence>
<feature type="compositionally biased region" description="Basic and acidic residues" evidence="1">
    <location>
        <begin position="84"/>
        <end position="95"/>
    </location>
</feature>
<dbReference type="Proteomes" id="UP001515480">
    <property type="component" value="Unassembled WGS sequence"/>
</dbReference>